<evidence type="ECO:0000259" key="8">
    <source>
        <dbReference type="PROSITE" id="PS51351"/>
    </source>
</evidence>
<dbReference type="Pfam" id="PF02186">
    <property type="entry name" value="TFIIE_beta"/>
    <property type="match status" value="1"/>
</dbReference>
<dbReference type="CDD" id="cd07977">
    <property type="entry name" value="TFIIE_beta_winged_helix"/>
    <property type="match status" value="1"/>
</dbReference>
<dbReference type="GO" id="GO:0016491">
    <property type="term" value="F:oxidoreductase activity"/>
    <property type="evidence" value="ECO:0007669"/>
    <property type="project" value="InterPro"/>
</dbReference>
<feature type="compositionally biased region" description="Polar residues" evidence="7">
    <location>
        <begin position="67"/>
        <end position="76"/>
    </location>
</feature>
<evidence type="ECO:0000256" key="3">
    <source>
        <dbReference type="ARBA" id="ARBA00023125"/>
    </source>
</evidence>
<dbReference type="GO" id="GO:0001097">
    <property type="term" value="F:TFIIH-class transcription factor complex binding"/>
    <property type="evidence" value="ECO:0007669"/>
    <property type="project" value="TreeGrafter"/>
</dbReference>
<sequence length="515" mass="57723">MSSSYLSKQTKLFKSDVTAAAGGVSSAKRAPVVKQLASVPSPAPSNASATSKSEKDNKRKREASTPVPANTVYSQPEKTGYGTEAFTQVTYVIDFLKNKDEPKTFHEILQYLSQHNADEGQKKLIAQILRRHQRVTFTPDPNDASWHAGHFSHKPLINVRNKTDLIAYLQKKADAQGVLVKELKDGWPDCEEAINELEAENRILVTRTKKDNHARMVWSNDPSLVHAVDHEFQAMWHQVQLPSVDDTVRSLINAKQKPASEDPSKRAPKATKAKEKKKKAQRKGGKVTNTHMAHLLVDYKDKYHKVSDTVCPWCYVGKQKMDRAIKAYKEQHPESNDEFSTTWKPFYLDPTAPKKSVDKIAYYSNKFGPERIGMMNERLSQIGKEAGIAFKHGGRTGNTRDSHRLIQLGKSKSPATQTRVVEELFRTYFENEGDITDHETIKKAAVKAGLDEKEVQDWLSTDKGGEAVDIEVEQARRSGVSGVPNFTLQGKYEVGGAQDSSVFLKLFEKIKAEST</sequence>
<feature type="region of interest" description="Disordered" evidence="7">
    <location>
        <begin position="22"/>
        <end position="76"/>
    </location>
</feature>
<dbReference type="Proteomes" id="UP000696280">
    <property type="component" value="Unassembled WGS sequence"/>
</dbReference>
<dbReference type="SUPFAM" id="SSF52833">
    <property type="entry name" value="Thioredoxin-like"/>
    <property type="match status" value="1"/>
</dbReference>
<dbReference type="Pfam" id="PF22254">
    <property type="entry name" value="TFA2_E-tether"/>
    <property type="match status" value="1"/>
</dbReference>
<dbReference type="PROSITE" id="PS51351">
    <property type="entry name" value="TFIIE_BETA_C"/>
    <property type="match status" value="1"/>
</dbReference>
<dbReference type="AlphaFoldDB" id="A0A9N9L1M2"/>
<accession>A0A9N9L1M2</accession>
<dbReference type="PANTHER" id="PTHR12716:SF8">
    <property type="entry name" value="TRANSCRIPTION INITIATION FACTOR IIE SUBUNIT BETA"/>
    <property type="match status" value="1"/>
</dbReference>
<dbReference type="InterPro" id="IPR003166">
    <property type="entry name" value="TFIIE_bsu_DNA-bd"/>
</dbReference>
<comment type="caution">
    <text evidence="9">The sequence shown here is derived from an EMBL/GenBank/DDBJ whole genome shotgun (WGS) entry which is preliminary data.</text>
</comment>
<dbReference type="InterPro" id="IPR040501">
    <property type="entry name" value="TFA2_Winged_2"/>
</dbReference>
<dbReference type="InterPro" id="IPR036249">
    <property type="entry name" value="Thioredoxin-like_sf"/>
</dbReference>
<dbReference type="Pfam" id="PF18121">
    <property type="entry name" value="TFA2_Winged_2"/>
    <property type="match status" value="1"/>
</dbReference>
<keyword evidence="4" id="KW-0804">Transcription</keyword>
<evidence type="ECO:0000256" key="7">
    <source>
        <dbReference type="SAM" id="MobiDB-lite"/>
    </source>
</evidence>
<evidence type="ECO:0000256" key="6">
    <source>
        <dbReference type="ARBA" id="ARBA00025581"/>
    </source>
</evidence>
<proteinExistence type="predicted"/>
<protein>
    <recommendedName>
        <fullName evidence="8">TFIIE beta domain-containing protein</fullName>
    </recommendedName>
</protein>
<dbReference type="GO" id="GO:0005673">
    <property type="term" value="C:transcription factor TFIIE complex"/>
    <property type="evidence" value="ECO:0007669"/>
    <property type="project" value="InterPro"/>
</dbReference>
<dbReference type="PANTHER" id="PTHR12716">
    <property type="entry name" value="TRANSCRIPTION INITIATION FACTOR IIE, BETA SUBUNIT"/>
    <property type="match status" value="1"/>
</dbReference>
<evidence type="ECO:0000256" key="4">
    <source>
        <dbReference type="ARBA" id="ARBA00023163"/>
    </source>
</evidence>
<dbReference type="InterPro" id="IPR001853">
    <property type="entry name" value="DSBA-like_thioredoxin_dom"/>
</dbReference>
<dbReference type="OrthoDB" id="1930760at2759"/>
<evidence type="ECO:0000256" key="5">
    <source>
        <dbReference type="ARBA" id="ARBA00023242"/>
    </source>
</evidence>
<comment type="function">
    <text evidence="6">Recruits TFIIH to the initiation complex and stimulates the RNA polymerase II C-terminal domain kinase and DNA-dependent ATPase activities of TFIIH. Both TFIIH and TFIIE are required for promoter clearance by RNA polymerase.</text>
</comment>
<gene>
    <name evidence="9" type="ORF">HYFRA_00011939</name>
</gene>
<dbReference type="CDD" id="cd03024">
    <property type="entry name" value="DsbA_FrnE"/>
    <property type="match status" value="1"/>
</dbReference>
<dbReference type="Gene3D" id="3.40.30.10">
    <property type="entry name" value="Glutaredoxin"/>
    <property type="match status" value="1"/>
</dbReference>
<keyword evidence="5" id="KW-0539">Nucleus</keyword>
<feature type="compositionally biased region" description="Basic and acidic residues" evidence="7">
    <location>
        <begin position="52"/>
        <end position="63"/>
    </location>
</feature>
<keyword evidence="2" id="KW-0805">Transcription regulation</keyword>
<reference evidence="9" key="1">
    <citation type="submission" date="2021-07" db="EMBL/GenBank/DDBJ databases">
        <authorList>
            <person name="Durling M."/>
        </authorList>
    </citation>
    <scope>NUCLEOTIDE SEQUENCE</scope>
</reference>
<evidence type="ECO:0000256" key="1">
    <source>
        <dbReference type="ARBA" id="ARBA00004123"/>
    </source>
</evidence>
<dbReference type="GO" id="GO:0003677">
    <property type="term" value="F:DNA binding"/>
    <property type="evidence" value="ECO:0007669"/>
    <property type="project" value="UniProtKB-KW"/>
</dbReference>
<feature type="domain" description="TFIIE beta" evidence="8">
    <location>
        <begin position="73"/>
        <end position="160"/>
    </location>
</feature>
<comment type="subcellular location">
    <subcellularLocation>
        <location evidence="1">Nucleus</location>
    </subcellularLocation>
</comment>
<dbReference type="InterPro" id="IPR054600">
    <property type="entry name" value="TFA2_E-tether"/>
</dbReference>
<evidence type="ECO:0000256" key="2">
    <source>
        <dbReference type="ARBA" id="ARBA00023015"/>
    </source>
</evidence>
<name>A0A9N9L1M2_9HELO</name>
<feature type="region of interest" description="Disordered" evidence="7">
    <location>
        <begin position="254"/>
        <end position="287"/>
    </location>
</feature>
<dbReference type="Pfam" id="PF01323">
    <property type="entry name" value="DSBA"/>
    <property type="match status" value="1"/>
</dbReference>
<dbReference type="GO" id="GO:0006367">
    <property type="term" value="P:transcription initiation at RNA polymerase II promoter"/>
    <property type="evidence" value="ECO:0007669"/>
    <property type="project" value="InterPro"/>
</dbReference>
<evidence type="ECO:0000313" key="9">
    <source>
        <dbReference type="EMBL" id="CAG8956628.1"/>
    </source>
</evidence>
<feature type="compositionally biased region" description="Basic residues" evidence="7">
    <location>
        <begin position="266"/>
        <end position="285"/>
    </location>
</feature>
<dbReference type="EMBL" id="CAJVRL010000071">
    <property type="protein sequence ID" value="CAG8956628.1"/>
    <property type="molecule type" value="Genomic_DNA"/>
</dbReference>
<evidence type="ECO:0000313" key="10">
    <source>
        <dbReference type="Proteomes" id="UP000696280"/>
    </source>
</evidence>
<keyword evidence="3" id="KW-0238">DNA-binding</keyword>
<feature type="compositionally biased region" description="Low complexity" evidence="7">
    <location>
        <begin position="37"/>
        <end position="51"/>
    </location>
</feature>
<organism evidence="9 10">
    <name type="scientific">Hymenoscyphus fraxineus</name>
    <dbReference type="NCBI Taxonomy" id="746836"/>
    <lineage>
        <taxon>Eukaryota</taxon>
        <taxon>Fungi</taxon>
        <taxon>Dikarya</taxon>
        <taxon>Ascomycota</taxon>
        <taxon>Pezizomycotina</taxon>
        <taxon>Leotiomycetes</taxon>
        <taxon>Helotiales</taxon>
        <taxon>Helotiaceae</taxon>
        <taxon>Hymenoscyphus</taxon>
    </lineage>
</organism>
<keyword evidence="10" id="KW-1185">Reference proteome</keyword>
<dbReference type="InterPro" id="IPR016656">
    <property type="entry name" value="TFIIE-bsu"/>
</dbReference>